<keyword evidence="1" id="KW-0812">Transmembrane</keyword>
<dbReference type="Proteomes" id="UP000692954">
    <property type="component" value="Unassembled WGS sequence"/>
</dbReference>
<organism evidence="3 4">
    <name type="scientific">Paramecium sonneborni</name>
    <dbReference type="NCBI Taxonomy" id="65129"/>
    <lineage>
        <taxon>Eukaryota</taxon>
        <taxon>Sar</taxon>
        <taxon>Alveolata</taxon>
        <taxon>Ciliophora</taxon>
        <taxon>Intramacronucleata</taxon>
        <taxon>Oligohymenophorea</taxon>
        <taxon>Peniculida</taxon>
        <taxon>Parameciidae</taxon>
        <taxon>Paramecium</taxon>
    </lineage>
</organism>
<dbReference type="EMBL" id="CAJJDN010000150">
    <property type="protein sequence ID" value="CAD8124344.1"/>
    <property type="molecule type" value="Genomic_DNA"/>
</dbReference>
<gene>
    <name evidence="3" type="ORF">PSON_ATCC_30995.1.T1500127</name>
</gene>
<keyword evidence="4" id="KW-1185">Reference proteome</keyword>
<feature type="transmembrane region" description="Helical" evidence="1">
    <location>
        <begin position="501"/>
        <end position="524"/>
    </location>
</feature>
<reference evidence="3" key="1">
    <citation type="submission" date="2021-01" db="EMBL/GenBank/DDBJ databases">
        <authorList>
            <consortium name="Genoscope - CEA"/>
            <person name="William W."/>
        </authorList>
    </citation>
    <scope>NUCLEOTIDE SEQUENCE</scope>
</reference>
<accession>A0A8S1RAI7</accession>
<protein>
    <recommendedName>
        <fullName evidence="5">Transmembrane protein</fullName>
    </recommendedName>
</protein>
<feature type="chain" id="PRO_5035804423" description="Transmembrane protein" evidence="2">
    <location>
        <begin position="17"/>
        <end position="575"/>
    </location>
</feature>
<evidence type="ECO:0000313" key="4">
    <source>
        <dbReference type="Proteomes" id="UP000692954"/>
    </source>
</evidence>
<proteinExistence type="predicted"/>
<dbReference type="AlphaFoldDB" id="A0A8S1RAI7"/>
<evidence type="ECO:0008006" key="5">
    <source>
        <dbReference type="Google" id="ProtNLM"/>
    </source>
</evidence>
<evidence type="ECO:0000313" key="3">
    <source>
        <dbReference type="EMBL" id="CAD8124344.1"/>
    </source>
</evidence>
<keyword evidence="1" id="KW-0472">Membrane</keyword>
<dbReference type="OrthoDB" id="299089at2759"/>
<comment type="caution">
    <text evidence="3">The sequence shown here is derived from an EMBL/GenBank/DDBJ whole genome shotgun (WGS) entry which is preliminary data.</text>
</comment>
<evidence type="ECO:0000256" key="2">
    <source>
        <dbReference type="SAM" id="SignalP"/>
    </source>
</evidence>
<sequence length="575" mass="67595">MKFLLIISLIVLKCISFVDVTLFEVNLNDLIINLNQNEAKSLVLNEARSAILQSENNSLGCQIIPLHLKLETQELRIIQDVNFLESDLNDELNFKQFISMTHINDGMLAITSNLVVYLLKFNYNFLSQHDFKEIGQQFAKIVWRFNLTQLTTAINLEQQFPKLLYAPSSNVAFLLQNDRAQLFSLAQIESQGSSLSVYDVPTWRNRIFRGFTKEIDGLIFSAVGKDGLDIYKIIEKGLEFIKNIKFLHQYEQINIIDFSIVKKSIIDKCYSLFILDKENGLFLGEIEWNLKEISYNFKFWIENVTGGISVDSKNGRNVFFGYQQQQQVYYLIEYYINIQNGYNFIIRKKQINSKIIDIDASDEFVIVQGVNLHTIIFCNDYDYLMSNQSDQIFKHAGLRDFEFFNQEYKLEGYNDLNKEYEKDDFFFGITSQTAFLTRFRVQPVQIHCLYHPQNSITGDTFIYKLQYNMTHKNLTGFLVRYTQNVKVNIIEIYLYENDMELIQWFLFIFGFLLLIISVKATIWFDRQNRIIDKINITIENMRLYNKEYKQDIGPQTGKIDETSVFQVKNQSMIQQ</sequence>
<keyword evidence="2" id="KW-0732">Signal</keyword>
<evidence type="ECO:0000256" key="1">
    <source>
        <dbReference type="SAM" id="Phobius"/>
    </source>
</evidence>
<name>A0A8S1RAI7_9CILI</name>
<feature type="signal peptide" evidence="2">
    <location>
        <begin position="1"/>
        <end position="16"/>
    </location>
</feature>
<keyword evidence="1" id="KW-1133">Transmembrane helix</keyword>